<dbReference type="PROSITE" id="PS00636">
    <property type="entry name" value="DNAJ_1"/>
    <property type="match status" value="1"/>
</dbReference>
<dbReference type="Proteomes" id="UP001209570">
    <property type="component" value="Unassembled WGS sequence"/>
</dbReference>
<protein>
    <submittedName>
        <fullName evidence="8">Uncharacterized protein</fullName>
    </submittedName>
</protein>
<dbReference type="InterPro" id="IPR036869">
    <property type="entry name" value="J_dom_sf"/>
</dbReference>
<keyword evidence="3" id="KW-0862">Zinc</keyword>
<feature type="compositionally biased region" description="Acidic residues" evidence="5">
    <location>
        <begin position="365"/>
        <end position="378"/>
    </location>
</feature>
<dbReference type="InterPro" id="IPR003604">
    <property type="entry name" value="Matrin/U1-like-C_Znf_C2H2"/>
</dbReference>
<name>A0AAD5LSC3_PYTIN</name>
<dbReference type="InterPro" id="IPR054076">
    <property type="entry name" value="ZUO1-like_ZHD"/>
</dbReference>
<evidence type="ECO:0000313" key="9">
    <source>
        <dbReference type="Proteomes" id="UP001209570"/>
    </source>
</evidence>
<dbReference type="GO" id="GO:0003676">
    <property type="term" value="F:nucleic acid binding"/>
    <property type="evidence" value="ECO:0007669"/>
    <property type="project" value="InterPro"/>
</dbReference>
<dbReference type="InterPro" id="IPR013087">
    <property type="entry name" value="Znf_C2H2_type"/>
</dbReference>
<evidence type="ECO:0000256" key="5">
    <source>
        <dbReference type="SAM" id="MobiDB-lite"/>
    </source>
</evidence>
<accession>A0AAD5LSC3</accession>
<dbReference type="InterPro" id="IPR051964">
    <property type="entry name" value="Chaperone_stress_response"/>
</dbReference>
<dbReference type="Gene3D" id="1.10.287.110">
    <property type="entry name" value="DnaJ domain"/>
    <property type="match status" value="1"/>
</dbReference>
<dbReference type="Gene3D" id="3.30.160.60">
    <property type="entry name" value="Classic Zinc Finger"/>
    <property type="match status" value="1"/>
</dbReference>
<evidence type="ECO:0000256" key="3">
    <source>
        <dbReference type="ARBA" id="ARBA00022833"/>
    </source>
</evidence>
<evidence type="ECO:0000259" key="7">
    <source>
        <dbReference type="PROSITE" id="PS50157"/>
    </source>
</evidence>
<keyword evidence="2 4" id="KW-0863">Zinc-finger</keyword>
<dbReference type="InterPro" id="IPR001623">
    <property type="entry name" value="DnaJ_domain"/>
</dbReference>
<dbReference type="InterPro" id="IPR022755">
    <property type="entry name" value="Znf_C2H2_jaz"/>
</dbReference>
<dbReference type="GO" id="GO:0008270">
    <property type="term" value="F:zinc ion binding"/>
    <property type="evidence" value="ECO:0007669"/>
    <property type="project" value="UniProtKB-KW"/>
</dbReference>
<feature type="region of interest" description="Disordered" evidence="5">
    <location>
        <begin position="360"/>
        <end position="461"/>
    </location>
</feature>
<dbReference type="InterPro" id="IPR036236">
    <property type="entry name" value="Znf_C2H2_sf"/>
</dbReference>
<keyword evidence="9" id="KW-1185">Reference proteome</keyword>
<dbReference type="CDD" id="cd06257">
    <property type="entry name" value="DnaJ"/>
    <property type="match status" value="1"/>
</dbReference>
<evidence type="ECO:0000256" key="4">
    <source>
        <dbReference type="PROSITE-ProRule" id="PRU00042"/>
    </source>
</evidence>
<dbReference type="PRINTS" id="PR00625">
    <property type="entry name" value="JDOMAIN"/>
</dbReference>
<dbReference type="SUPFAM" id="SSF46565">
    <property type="entry name" value="Chaperone J-domain"/>
    <property type="match status" value="1"/>
</dbReference>
<dbReference type="PANTHER" id="PTHR44029">
    <property type="entry name" value="DNAJ HOMOLOG SUBFAMILY C MEMBER 21"/>
    <property type="match status" value="1"/>
</dbReference>
<sequence>MRCHYEVLAIERDASAGDIKKAFHRQALKWHPDKHQRNGISPDEATERFQEIQNAYEVLSDAHERKWYDEHRDQILRGDDADGAGDSDNDLNLFKYFSAAVYSGFGDDEKGFFSVYGALFEKIDALDRETVATSSYVPAAAPSLGRRDTAIADVLAFYQHWKSYVSQRTFAWVDEYKTTDAPTRQIRRAMEKENKKLRDAAKKAFTSEVRELVEFVCKRDPRMAAYQKQREKERAERQRQEEERKKEKQAAYEAERLAFQQQESERWADDRATSRLAQDHIEEELDRLRRKMDAEVLLCDLCNKTFKSTKQLKNHLTSKKHRDREIELGVVSEFDDIEDALDRELQAELEELRRAKKAAAGLGDEMQELSVDDDESEPTDPKPPANGNSADEDAERERLAAQQLRLEKEQKAAEKRKERKEIRKAKKQEEVQKIVSAAKEKAEKDADDDDRRGRGKKGKRR</sequence>
<comment type="caution">
    <text evidence="8">The sequence shown here is derived from an EMBL/GenBank/DDBJ whole genome shotgun (WGS) entry which is preliminary data.</text>
</comment>
<dbReference type="AlphaFoldDB" id="A0AAD5LSC3"/>
<dbReference type="Pfam" id="PF12171">
    <property type="entry name" value="zf-C2H2_jaz"/>
    <property type="match status" value="1"/>
</dbReference>
<evidence type="ECO:0000256" key="1">
    <source>
        <dbReference type="ARBA" id="ARBA00022723"/>
    </source>
</evidence>
<gene>
    <name evidence="8" type="ORF">P43SY_002081</name>
</gene>
<dbReference type="SMART" id="SM00271">
    <property type="entry name" value="DnaJ"/>
    <property type="match status" value="1"/>
</dbReference>
<feature type="compositionally biased region" description="Basic and acidic residues" evidence="5">
    <location>
        <begin position="395"/>
        <end position="452"/>
    </location>
</feature>
<dbReference type="PROSITE" id="PS50157">
    <property type="entry name" value="ZINC_FINGER_C2H2_2"/>
    <property type="match status" value="1"/>
</dbReference>
<dbReference type="InterPro" id="IPR018253">
    <property type="entry name" value="DnaJ_domain_CS"/>
</dbReference>
<dbReference type="PROSITE" id="PS50076">
    <property type="entry name" value="DNAJ_2"/>
    <property type="match status" value="1"/>
</dbReference>
<keyword evidence="1" id="KW-0479">Metal-binding</keyword>
<dbReference type="PROSITE" id="PS00028">
    <property type="entry name" value="ZINC_FINGER_C2H2_1"/>
    <property type="match status" value="1"/>
</dbReference>
<feature type="domain" description="J" evidence="6">
    <location>
        <begin position="3"/>
        <end position="72"/>
    </location>
</feature>
<feature type="region of interest" description="Disordered" evidence="5">
    <location>
        <begin position="227"/>
        <end position="251"/>
    </location>
</feature>
<organism evidence="8 9">
    <name type="scientific">Pythium insidiosum</name>
    <name type="common">Pythiosis disease agent</name>
    <dbReference type="NCBI Taxonomy" id="114742"/>
    <lineage>
        <taxon>Eukaryota</taxon>
        <taxon>Sar</taxon>
        <taxon>Stramenopiles</taxon>
        <taxon>Oomycota</taxon>
        <taxon>Peronosporomycetes</taxon>
        <taxon>Pythiales</taxon>
        <taxon>Pythiaceae</taxon>
        <taxon>Pythium</taxon>
    </lineage>
</organism>
<dbReference type="PANTHER" id="PTHR44029:SF1">
    <property type="entry name" value="DNAJ HOMOLOG SUBFAMILY C MEMBER 21"/>
    <property type="match status" value="1"/>
</dbReference>
<dbReference type="SMART" id="SM00451">
    <property type="entry name" value="ZnF_U1"/>
    <property type="match status" value="1"/>
</dbReference>
<dbReference type="EMBL" id="JAKCXM010000014">
    <property type="protein sequence ID" value="KAJ0408111.1"/>
    <property type="molecule type" value="Genomic_DNA"/>
</dbReference>
<reference evidence="8" key="1">
    <citation type="submission" date="2021-12" db="EMBL/GenBank/DDBJ databases">
        <title>Prjna785345.</title>
        <authorList>
            <person name="Rujirawat T."/>
            <person name="Krajaejun T."/>
        </authorList>
    </citation>
    <scope>NUCLEOTIDE SEQUENCE</scope>
    <source>
        <strain evidence="8">Pi057C3</strain>
    </source>
</reference>
<evidence type="ECO:0000256" key="2">
    <source>
        <dbReference type="ARBA" id="ARBA00022771"/>
    </source>
</evidence>
<evidence type="ECO:0000313" key="8">
    <source>
        <dbReference type="EMBL" id="KAJ0408111.1"/>
    </source>
</evidence>
<dbReference type="Pfam" id="PF00226">
    <property type="entry name" value="DnaJ"/>
    <property type="match status" value="1"/>
</dbReference>
<feature type="domain" description="C2H2-type" evidence="7">
    <location>
        <begin position="297"/>
        <end position="326"/>
    </location>
</feature>
<dbReference type="SUPFAM" id="SSF57667">
    <property type="entry name" value="beta-beta-alpha zinc fingers"/>
    <property type="match status" value="1"/>
</dbReference>
<proteinExistence type="predicted"/>
<evidence type="ECO:0000259" key="6">
    <source>
        <dbReference type="PROSITE" id="PS50076"/>
    </source>
</evidence>
<dbReference type="GO" id="GO:0005737">
    <property type="term" value="C:cytoplasm"/>
    <property type="evidence" value="ECO:0007669"/>
    <property type="project" value="TreeGrafter"/>
</dbReference>
<dbReference type="Pfam" id="PF21884">
    <property type="entry name" value="ZUO1-like_ZHD"/>
    <property type="match status" value="1"/>
</dbReference>